<evidence type="ECO:0008006" key="3">
    <source>
        <dbReference type="Google" id="ProtNLM"/>
    </source>
</evidence>
<dbReference type="Proteomes" id="UP000740830">
    <property type="component" value="Unassembled WGS sequence"/>
</dbReference>
<dbReference type="EMBL" id="JAHLDG010000006">
    <property type="protein sequence ID" value="MBU3219466.1"/>
    <property type="molecule type" value="Genomic_DNA"/>
</dbReference>
<name>A0ABS6C1U9_9CLOT</name>
<evidence type="ECO:0000313" key="1">
    <source>
        <dbReference type="EMBL" id="MBU3219466.1"/>
    </source>
</evidence>
<evidence type="ECO:0000313" key="2">
    <source>
        <dbReference type="Proteomes" id="UP000740830"/>
    </source>
</evidence>
<dbReference type="RefSeq" id="WP_216131499.1">
    <property type="nucleotide sequence ID" value="NZ_JAHLDG010000006.1"/>
</dbReference>
<proteinExistence type="predicted"/>
<reference evidence="1 2" key="1">
    <citation type="submission" date="2021-06" db="EMBL/GenBank/DDBJ databases">
        <title>Clostridia strains as spoilage organisms.</title>
        <authorList>
            <person name="Wambui J."/>
            <person name="Stephan R."/>
            <person name="Stevens M.J.A."/>
        </authorList>
    </citation>
    <scope>NUCLEOTIDE SEQUENCE [LARGE SCALE GENOMIC DNA]</scope>
    <source>
        <strain evidence="1 2">CM013</strain>
    </source>
</reference>
<accession>A0ABS6C1U9</accession>
<organism evidence="1 2">
    <name type="scientific">Clostridium algidicarnis</name>
    <dbReference type="NCBI Taxonomy" id="37659"/>
    <lineage>
        <taxon>Bacteria</taxon>
        <taxon>Bacillati</taxon>
        <taxon>Bacillota</taxon>
        <taxon>Clostridia</taxon>
        <taxon>Eubacteriales</taxon>
        <taxon>Clostridiaceae</taxon>
        <taxon>Clostridium</taxon>
    </lineage>
</organism>
<keyword evidence="2" id="KW-1185">Reference proteome</keyword>
<protein>
    <recommendedName>
        <fullName evidence="3">Cytosol aminopeptidase family protein</fullName>
    </recommendedName>
</protein>
<gene>
    <name evidence="1" type="ORF">KPL27_05020</name>
</gene>
<sequence>MISVDKLKKCDLKIVFVYEEEDGNKNRDMDKDANVNLNTLPAKINKIFHKKYKTSIPFIEEGDVSLLYVGLGEKSKFSFNKIKDIVAYSIKQIKKYEVEDIA</sequence>
<comment type="caution">
    <text evidence="1">The sequence shown here is derived from an EMBL/GenBank/DDBJ whole genome shotgun (WGS) entry which is preliminary data.</text>
</comment>